<feature type="non-terminal residue" evidence="2">
    <location>
        <position position="1"/>
    </location>
</feature>
<dbReference type="Proteomes" id="UP000257109">
    <property type="component" value="Unassembled WGS sequence"/>
</dbReference>
<evidence type="ECO:0000313" key="2">
    <source>
        <dbReference type="EMBL" id="RDY11649.1"/>
    </source>
</evidence>
<dbReference type="Gene3D" id="1.10.340.70">
    <property type="match status" value="1"/>
</dbReference>
<dbReference type="PROSITE" id="PS50879">
    <property type="entry name" value="RNASE_H_1"/>
    <property type="match status" value="1"/>
</dbReference>
<dbReference type="STRING" id="157652.A0A371I9D3"/>
<organism evidence="2 3">
    <name type="scientific">Mucuna pruriens</name>
    <name type="common">Velvet bean</name>
    <name type="synonym">Dolichos pruriens</name>
    <dbReference type="NCBI Taxonomy" id="157652"/>
    <lineage>
        <taxon>Eukaryota</taxon>
        <taxon>Viridiplantae</taxon>
        <taxon>Streptophyta</taxon>
        <taxon>Embryophyta</taxon>
        <taxon>Tracheophyta</taxon>
        <taxon>Spermatophyta</taxon>
        <taxon>Magnoliopsida</taxon>
        <taxon>eudicotyledons</taxon>
        <taxon>Gunneridae</taxon>
        <taxon>Pentapetalae</taxon>
        <taxon>rosids</taxon>
        <taxon>fabids</taxon>
        <taxon>Fabales</taxon>
        <taxon>Fabaceae</taxon>
        <taxon>Papilionoideae</taxon>
        <taxon>50 kb inversion clade</taxon>
        <taxon>NPAAA clade</taxon>
        <taxon>indigoferoid/millettioid clade</taxon>
        <taxon>Phaseoleae</taxon>
        <taxon>Mucuna</taxon>
    </lineage>
</organism>
<proteinExistence type="predicted"/>
<protein>
    <submittedName>
        <fullName evidence="2">RnhA</fullName>
    </submittedName>
</protein>
<dbReference type="InterPro" id="IPR002156">
    <property type="entry name" value="RNaseH_domain"/>
</dbReference>
<dbReference type="Gene3D" id="3.30.420.10">
    <property type="entry name" value="Ribonuclease H-like superfamily/Ribonuclease H"/>
    <property type="match status" value="1"/>
</dbReference>
<keyword evidence="3" id="KW-1185">Reference proteome</keyword>
<gene>
    <name evidence="2" type="primary">rnhA</name>
    <name evidence="2" type="ORF">CR513_03639</name>
</gene>
<dbReference type="OrthoDB" id="1435303at2759"/>
<dbReference type="PANTHER" id="PTHR48475">
    <property type="entry name" value="RIBONUCLEASE H"/>
    <property type="match status" value="1"/>
</dbReference>
<dbReference type="InterPro" id="IPR012337">
    <property type="entry name" value="RNaseH-like_sf"/>
</dbReference>
<dbReference type="PANTHER" id="PTHR48475:SF2">
    <property type="entry name" value="RIBONUCLEASE H"/>
    <property type="match status" value="1"/>
</dbReference>
<dbReference type="CDD" id="cd09279">
    <property type="entry name" value="RNase_HI_like"/>
    <property type="match status" value="1"/>
</dbReference>
<name>A0A371I9D3_MUCPR</name>
<feature type="domain" description="RNase H type-1" evidence="1">
    <location>
        <begin position="12"/>
        <end position="123"/>
    </location>
</feature>
<dbReference type="EMBL" id="QJKJ01000601">
    <property type="protein sequence ID" value="RDY11649.1"/>
    <property type="molecule type" value="Genomic_DNA"/>
</dbReference>
<evidence type="ECO:0000313" key="3">
    <source>
        <dbReference type="Proteomes" id="UP000257109"/>
    </source>
</evidence>
<dbReference type="Pfam" id="PF13456">
    <property type="entry name" value="RVT_3"/>
    <property type="match status" value="1"/>
</dbReference>
<accession>A0A371I9D3</accession>
<dbReference type="InterPro" id="IPR036397">
    <property type="entry name" value="RNaseH_sf"/>
</dbReference>
<dbReference type="GO" id="GO:0003676">
    <property type="term" value="F:nucleic acid binding"/>
    <property type="evidence" value="ECO:0007669"/>
    <property type="project" value="InterPro"/>
</dbReference>
<dbReference type="SUPFAM" id="SSF53098">
    <property type="entry name" value="Ribonuclease H-like"/>
    <property type="match status" value="1"/>
</dbReference>
<dbReference type="GO" id="GO:0004523">
    <property type="term" value="F:RNA-DNA hybrid ribonuclease activity"/>
    <property type="evidence" value="ECO:0007669"/>
    <property type="project" value="InterPro"/>
</dbReference>
<dbReference type="AlphaFoldDB" id="A0A371I9D3"/>
<sequence>MELTPDGRSAYEAKEWFMFVDGASNQARSGAGNNNQEEYEALLVGMRLARELEAKVLTTKSDSKLVTGQVNGEYQVRDPQLIKYWERALKMAATFKKFTLLHVPRDQNKRADLLSKLASTQKRGQQRLFIHENLSESTTDKREVCCIEEKRTWMSPFLEYLKEDRLSSDVVKAKEVVKEASKYTLVGQQLYRKGFSFPLLRCEVHEGTCRTHIGGRALTIKITKANYYWPTLKHECMEYMKKCNKCQKFMEPHKVPQNSYTRSLHLGHFSNREWIS</sequence>
<comment type="caution">
    <text evidence="2">The sequence shown here is derived from an EMBL/GenBank/DDBJ whole genome shotgun (WGS) entry which is preliminary data.</text>
</comment>
<reference evidence="2" key="1">
    <citation type="submission" date="2018-05" db="EMBL/GenBank/DDBJ databases">
        <title>Draft genome of Mucuna pruriens seed.</title>
        <authorList>
            <person name="Nnadi N.E."/>
            <person name="Vos R."/>
            <person name="Hasami M.H."/>
            <person name="Devisetty U.K."/>
            <person name="Aguiy J.C."/>
        </authorList>
    </citation>
    <scope>NUCLEOTIDE SEQUENCE [LARGE SCALE GENOMIC DNA]</scope>
    <source>
        <strain evidence="2">JCA_2017</strain>
    </source>
</reference>
<evidence type="ECO:0000259" key="1">
    <source>
        <dbReference type="PROSITE" id="PS50879"/>
    </source>
</evidence>